<dbReference type="Pfam" id="PF00881">
    <property type="entry name" value="Nitroreductase"/>
    <property type="match status" value="2"/>
</dbReference>
<dbReference type="EMBL" id="OZ026884">
    <property type="protein sequence ID" value="CAL1240376.1"/>
    <property type="molecule type" value="Genomic_DNA"/>
</dbReference>
<name>A0ABM9NIC7_9GAMM</name>
<reference evidence="4 5" key="1">
    <citation type="submission" date="2024-04" db="EMBL/GenBank/DDBJ databases">
        <authorList>
            <person name="Cremers G."/>
        </authorList>
    </citation>
    <scope>NUCLEOTIDE SEQUENCE [LARGE SCALE GENOMIC DNA]</scope>
    <source>
        <strain evidence="4">MeCH1-AG</strain>
    </source>
</reference>
<dbReference type="InterPro" id="IPR029479">
    <property type="entry name" value="Nitroreductase"/>
</dbReference>
<feature type="domain" description="Nitroreductase" evidence="3">
    <location>
        <begin position="83"/>
        <end position="162"/>
    </location>
</feature>
<dbReference type="SUPFAM" id="SSF55469">
    <property type="entry name" value="FMN-dependent nitroreductase-like"/>
    <property type="match status" value="1"/>
</dbReference>
<proteinExistence type="inferred from homology"/>
<dbReference type="Proteomes" id="UP001497493">
    <property type="component" value="Chromosome"/>
</dbReference>
<gene>
    <name evidence="4" type="ORF">MECH1_V1_1600</name>
</gene>
<accession>A0ABM9NIC7</accession>
<keyword evidence="2" id="KW-0560">Oxidoreductase</keyword>
<dbReference type="RefSeq" id="WP_348759861.1">
    <property type="nucleotide sequence ID" value="NZ_OZ026884.1"/>
</dbReference>
<dbReference type="PANTHER" id="PTHR43673:SF10">
    <property type="entry name" value="NADH DEHYDROGENASE_NAD(P)H NITROREDUCTASE XCC3605-RELATED"/>
    <property type="match status" value="1"/>
</dbReference>
<organism evidence="4 5">
    <name type="scientific">Candidatus Methylocalor cossyra</name>
    <dbReference type="NCBI Taxonomy" id="3108543"/>
    <lineage>
        <taxon>Bacteria</taxon>
        <taxon>Pseudomonadati</taxon>
        <taxon>Pseudomonadota</taxon>
        <taxon>Gammaproteobacteria</taxon>
        <taxon>Methylococcales</taxon>
        <taxon>Methylococcaceae</taxon>
        <taxon>Candidatus Methylocalor</taxon>
    </lineage>
</organism>
<evidence type="ECO:0000256" key="2">
    <source>
        <dbReference type="ARBA" id="ARBA00023002"/>
    </source>
</evidence>
<protein>
    <submittedName>
        <fullName evidence="4">Nitroreductase family protein</fullName>
    </submittedName>
</protein>
<dbReference type="PANTHER" id="PTHR43673">
    <property type="entry name" value="NAD(P)H NITROREDUCTASE YDGI-RELATED"/>
    <property type="match status" value="1"/>
</dbReference>
<evidence type="ECO:0000313" key="5">
    <source>
        <dbReference type="Proteomes" id="UP001497493"/>
    </source>
</evidence>
<evidence type="ECO:0000256" key="1">
    <source>
        <dbReference type="ARBA" id="ARBA00007118"/>
    </source>
</evidence>
<comment type="similarity">
    <text evidence="1">Belongs to the nitroreductase family.</text>
</comment>
<keyword evidence="5" id="KW-1185">Reference proteome</keyword>
<dbReference type="InterPro" id="IPR000415">
    <property type="entry name" value="Nitroreductase-like"/>
</dbReference>
<feature type="domain" description="Nitroreductase" evidence="3">
    <location>
        <begin position="17"/>
        <end position="61"/>
    </location>
</feature>
<evidence type="ECO:0000259" key="3">
    <source>
        <dbReference type="Pfam" id="PF00881"/>
    </source>
</evidence>
<dbReference type="CDD" id="cd02138">
    <property type="entry name" value="TdsD-like"/>
    <property type="match status" value="1"/>
</dbReference>
<sequence length="198" mass="22319">MTHSRTPEHDIHPLFVARWSPRAFAEVEIPEGELLRFFEAARWAPSSYNSQPWRFLYARRGTEHWPTFLDLLMEFNRVWASRAAALVILLSKAHFIPPGKTEPITTGSQSFDAGAAWAQFALQASLSGWHTHAMGGFDRHKARAVLGIPEDYHPETAIAVGKLGDPGLLPEPLRAREAPSSRRPIAELIAEGRFRFRD</sequence>
<evidence type="ECO:0000313" key="4">
    <source>
        <dbReference type="EMBL" id="CAL1240376.1"/>
    </source>
</evidence>
<dbReference type="Gene3D" id="3.40.109.10">
    <property type="entry name" value="NADH Oxidase"/>
    <property type="match status" value="1"/>
</dbReference>